<gene>
    <name evidence="1" type="ORF">Cha6605_3415</name>
</gene>
<evidence type="ECO:0000313" key="1">
    <source>
        <dbReference type="EMBL" id="AFY94411.1"/>
    </source>
</evidence>
<dbReference type="HOGENOM" id="CLU_3267579_0_0_3"/>
<dbReference type="Proteomes" id="UP000010366">
    <property type="component" value="Chromosome"/>
</dbReference>
<evidence type="ECO:0000313" key="2">
    <source>
        <dbReference type="Proteomes" id="UP000010366"/>
    </source>
</evidence>
<proteinExistence type="predicted"/>
<accession>K9UIZ8</accession>
<dbReference type="KEGG" id="cmp:Cha6605_3415"/>
<dbReference type="EMBL" id="CP003600">
    <property type="protein sequence ID" value="AFY94411.1"/>
    <property type="molecule type" value="Genomic_DNA"/>
</dbReference>
<keyword evidence="2" id="KW-1185">Reference proteome</keyword>
<sequence>MQTSITINTVNIFIEIENLTNINTANISATTNSNAFVMNGV</sequence>
<name>K9UIZ8_CHAP6</name>
<protein>
    <submittedName>
        <fullName evidence="1">Uncharacterized protein</fullName>
    </submittedName>
</protein>
<dbReference type="AlphaFoldDB" id="K9UIZ8"/>
<organism evidence="1 2">
    <name type="scientific">Chamaesiphon minutus (strain ATCC 27169 / PCC 6605)</name>
    <dbReference type="NCBI Taxonomy" id="1173020"/>
    <lineage>
        <taxon>Bacteria</taxon>
        <taxon>Bacillati</taxon>
        <taxon>Cyanobacteriota</taxon>
        <taxon>Cyanophyceae</taxon>
        <taxon>Gomontiellales</taxon>
        <taxon>Chamaesiphonaceae</taxon>
        <taxon>Chamaesiphon</taxon>
    </lineage>
</organism>
<reference evidence="1 2" key="1">
    <citation type="submission" date="2012-05" db="EMBL/GenBank/DDBJ databases">
        <title>Finished chromosome of genome of Chamaesiphon sp. PCC 6605.</title>
        <authorList>
            <consortium name="US DOE Joint Genome Institute"/>
            <person name="Gugger M."/>
            <person name="Coursin T."/>
            <person name="Rippka R."/>
            <person name="Tandeau De Marsac N."/>
            <person name="Huntemann M."/>
            <person name="Wei C.-L."/>
            <person name="Han J."/>
            <person name="Detter J.C."/>
            <person name="Han C."/>
            <person name="Tapia R."/>
            <person name="Chen A."/>
            <person name="Kyrpides N."/>
            <person name="Mavromatis K."/>
            <person name="Markowitz V."/>
            <person name="Szeto E."/>
            <person name="Ivanova N."/>
            <person name="Pagani I."/>
            <person name="Pati A."/>
            <person name="Goodwin L."/>
            <person name="Nordberg H.P."/>
            <person name="Cantor M.N."/>
            <person name="Hua S.X."/>
            <person name="Woyke T."/>
            <person name="Kerfeld C.A."/>
        </authorList>
    </citation>
    <scope>NUCLEOTIDE SEQUENCE [LARGE SCALE GENOMIC DNA]</scope>
    <source>
        <strain evidence="2">ATCC 27169 / PCC 6605</strain>
    </source>
</reference>